<evidence type="ECO:0000313" key="1">
    <source>
        <dbReference type="EMBL" id="KAG6709211.1"/>
    </source>
</evidence>
<comment type="caution">
    <text evidence="1">The sequence shown here is derived from an EMBL/GenBank/DDBJ whole genome shotgun (WGS) entry which is preliminary data.</text>
</comment>
<reference evidence="1" key="1">
    <citation type="submission" date="2021-01" db="EMBL/GenBank/DDBJ databases">
        <authorList>
            <person name="Lovell J.T."/>
            <person name="Bentley N."/>
            <person name="Bhattarai G."/>
            <person name="Jenkins J.W."/>
            <person name="Sreedasyam A."/>
            <person name="Alarcon Y."/>
            <person name="Bock C."/>
            <person name="Boston L."/>
            <person name="Carlson J."/>
            <person name="Cervantes K."/>
            <person name="Clermont K."/>
            <person name="Krom N."/>
            <person name="Kubenka K."/>
            <person name="Mamidi S."/>
            <person name="Mattison C."/>
            <person name="Monteros M."/>
            <person name="Pisani C."/>
            <person name="Plott C."/>
            <person name="Rajasekar S."/>
            <person name="Rhein H.S."/>
            <person name="Rohla C."/>
            <person name="Song M."/>
            <person name="Hilaire R.S."/>
            <person name="Shu S."/>
            <person name="Wells L."/>
            <person name="Wang X."/>
            <person name="Webber J."/>
            <person name="Heerema R.J."/>
            <person name="Klein P."/>
            <person name="Conner P."/>
            <person name="Grauke L."/>
            <person name="Grimwood J."/>
            <person name="Schmutz J."/>
            <person name="Randall J.J."/>
        </authorList>
    </citation>
    <scope>NUCLEOTIDE SEQUENCE</scope>
    <source>
        <tissue evidence="1">Leaf</tissue>
    </source>
</reference>
<name>A0A922EW14_CARIL</name>
<gene>
    <name evidence="1" type="ORF">I3842_06G120400</name>
</gene>
<protein>
    <submittedName>
        <fullName evidence="1">Uncharacterized protein</fullName>
    </submittedName>
</protein>
<evidence type="ECO:0000313" key="2">
    <source>
        <dbReference type="Proteomes" id="UP000811246"/>
    </source>
</evidence>
<accession>A0A922EW14</accession>
<dbReference type="AlphaFoldDB" id="A0A922EW14"/>
<dbReference type="EMBL" id="CM031830">
    <property type="protein sequence ID" value="KAG6709211.1"/>
    <property type="molecule type" value="Genomic_DNA"/>
</dbReference>
<organism evidence="1 2">
    <name type="scientific">Carya illinoinensis</name>
    <name type="common">Pecan</name>
    <dbReference type="NCBI Taxonomy" id="32201"/>
    <lineage>
        <taxon>Eukaryota</taxon>
        <taxon>Viridiplantae</taxon>
        <taxon>Streptophyta</taxon>
        <taxon>Embryophyta</taxon>
        <taxon>Tracheophyta</taxon>
        <taxon>Spermatophyta</taxon>
        <taxon>Magnoliopsida</taxon>
        <taxon>eudicotyledons</taxon>
        <taxon>Gunneridae</taxon>
        <taxon>Pentapetalae</taxon>
        <taxon>rosids</taxon>
        <taxon>fabids</taxon>
        <taxon>Fagales</taxon>
        <taxon>Juglandaceae</taxon>
        <taxon>Carya</taxon>
    </lineage>
</organism>
<sequence>MRFLTWSSSVPEGVEVGKLGGSFMMLRRVASFDGAAKGVRPYIINDFPVRSTGCDLQCHVFVGSDDIQSLMINGSATKSYCVYWLRRRFCTFRNQNSVGKAPSSLYFVRDDVVLEKHPRRCVMVFVASMEPRTTLVVVFYTEC</sequence>
<proteinExistence type="predicted"/>
<dbReference type="Proteomes" id="UP000811246">
    <property type="component" value="Chromosome 6"/>
</dbReference>